<feature type="domain" description="Peptidase S1" evidence="9">
    <location>
        <begin position="792"/>
        <end position="1023"/>
    </location>
</feature>
<organism evidence="10 11">
    <name type="scientific">Sphenodon punctatus</name>
    <name type="common">Tuatara</name>
    <name type="synonym">Hatteria punctata</name>
    <dbReference type="NCBI Taxonomy" id="8508"/>
    <lineage>
        <taxon>Eukaryota</taxon>
        <taxon>Metazoa</taxon>
        <taxon>Chordata</taxon>
        <taxon>Craniata</taxon>
        <taxon>Vertebrata</taxon>
        <taxon>Euteleostomi</taxon>
        <taxon>Lepidosauria</taxon>
        <taxon>Sphenodontia</taxon>
        <taxon>Sphenodontidae</taxon>
        <taxon>Sphenodon</taxon>
    </lineage>
</organism>
<keyword evidence="5 6" id="KW-1015">Disulfide bond</keyword>
<feature type="compositionally biased region" description="Polar residues" evidence="8">
    <location>
        <begin position="450"/>
        <end position="462"/>
    </location>
</feature>
<evidence type="ECO:0000313" key="11">
    <source>
        <dbReference type="Proteomes" id="UP000694392"/>
    </source>
</evidence>
<dbReference type="GO" id="GO:0005576">
    <property type="term" value="C:extracellular region"/>
    <property type="evidence" value="ECO:0007669"/>
    <property type="project" value="UniProtKB-ARBA"/>
</dbReference>
<dbReference type="Pfam" id="PF00057">
    <property type="entry name" value="Ldl_recept_a"/>
    <property type="match status" value="1"/>
</dbReference>
<feature type="region of interest" description="Disordered" evidence="8">
    <location>
        <begin position="450"/>
        <end position="500"/>
    </location>
</feature>
<dbReference type="Gene3D" id="4.10.400.10">
    <property type="entry name" value="Low-density Lipoprotein Receptor"/>
    <property type="match status" value="1"/>
</dbReference>
<keyword evidence="2 7" id="KW-0645">Protease</keyword>
<feature type="disulfide bond" evidence="6">
    <location>
        <begin position="168"/>
        <end position="183"/>
    </location>
</feature>
<dbReference type="Proteomes" id="UP000694392">
    <property type="component" value="Unplaced"/>
</dbReference>
<dbReference type="OMA" id="HCFNHTR"/>
<evidence type="ECO:0000259" key="9">
    <source>
        <dbReference type="PROSITE" id="PS50240"/>
    </source>
</evidence>
<protein>
    <submittedName>
        <fullName evidence="10">Transmembrane serine protease 9</fullName>
    </submittedName>
</protein>
<dbReference type="GO" id="GO:0006508">
    <property type="term" value="P:proteolysis"/>
    <property type="evidence" value="ECO:0007669"/>
    <property type="project" value="UniProtKB-KW"/>
</dbReference>
<evidence type="ECO:0000256" key="6">
    <source>
        <dbReference type="PROSITE-ProRule" id="PRU00124"/>
    </source>
</evidence>
<dbReference type="FunFam" id="2.40.10.10:FF:000003">
    <property type="entry name" value="Transmembrane serine protease 3"/>
    <property type="match status" value="3"/>
</dbReference>
<evidence type="ECO:0000256" key="8">
    <source>
        <dbReference type="SAM" id="MobiDB-lite"/>
    </source>
</evidence>
<accession>A0A8D0H583</accession>
<name>A0A8D0H583_SPHPU</name>
<feature type="compositionally biased region" description="Low complexity" evidence="8">
    <location>
        <begin position="465"/>
        <end position="480"/>
    </location>
</feature>
<dbReference type="GO" id="GO:0035821">
    <property type="term" value="P:modulation of process of another organism"/>
    <property type="evidence" value="ECO:0007669"/>
    <property type="project" value="UniProtKB-ARBA"/>
</dbReference>
<proteinExistence type="inferred from homology"/>
<evidence type="ECO:0000256" key="1">
    <source>
        <dbReference type="ARBA" id="ARBA00009228"/>
    </source>
</evidence>
<evidence type="ECO:0000256" key="2">
    <source>
        <dbReference type="ARBA" id="ARBA00022670"/>
    </source>
</evidence>
<dbReference type="PROSITE" id="PS00134">
    <property type="entry name" value="TRYPSIN_HIS"/>
    <property type="match status" value="3"/>
</dbReference>
<comment type="similarity">
    <text evidence="1">Belongs to the peptidase S1 family. Snake venom subfamily.</text>
</comment>
<dbReference type="InterPro" id="IPR009003">
    <property type="entry name" value="Peptidase_S1_PA"/>
</dbReference>
<keyword evidence="3 7" id="KW-0378">Hydrolase</keyword>
<dbReference type="GO" id="GO:0004252">
    <property type="term" value="F:serine-type endopeptidase activity"/>
    <property type="evidence" value="ECO:0007669"/>
    <property type="project" value="InterPro"/>
</dbReference>
<comment type="caution">
    <text evidence="6">Lacks conserved residue(s) required for the propagation of feature annotation.</text>
</comment>
<dbReference type="InterPro" id="IPR002172">
    <property type="entry name" value="LDrepeatLR_classA_rpt"/>
</dbReference>
<dbReference type="InterPro" id="IPR043504">
    <property type="entry name" value="Peptidase_S1_PA_chymotrypsin"/>
</dbReference>
<dbReference type="InterPro" id="IPR018114">
    <property type="entry name" value="TRYPSIN_HIS"/>
</dbReference>
<dbReference type="Pfam" id="PF00089">
    <property type="entry name" value="Trypsin"/>
    <property type="match status" value="3"/>
</dbReference>
<dbReference type="AlphaFoldDB" id="A0A8D0H583"/>
<dbReference type="PRINTS" id="PR00722">
    <property type="entry name" value="CHYMOTRYPSIN"/>
</dbReference>
<keyword evidence="11" id="KW-1185">Reference proteome</keyword>
<reference evidence="10" key="1">
    <citation type="submission" date="2025-08" db="UniProtKB">
        <authorList>
            <consortium name="Ensembl"/>
        </authorList>
    </citation>
    <scope>IDENTIFICATION</scope>
</reference>
<dbReference type="CDD" id="cd00112">
    <property type="entry name" value="LDLa"/>
    <property type="match status" value="1"/>
</dbReference>
<dbReference type="SMART" id="SM00192">
    <property type="entry name" value="LDLa"/>
    <property type="match status" value="1"/>
</dbReference>
<evidence type="ECO:0000256" key="5">
    <source>
        <dbReference type="ARBA" id="ARBA00023157"/>
    </source>
</evidence>
<dbReference type="SMART" id="SM00020">
    <property type="entry name" value="Tryp_SPc"/>
    <property type="match status" value="3"/>
</dbReference>
<evidence type="ECO:0000256" key="3">
    <source>
        <dbReference type="ARBA" id="ARBA00022801"/>
    </source>
</evidence>
<dbReference type="Ensembl" id="ENSSPUT00000016874.1">
    <property type="protein sequence ID" value="ENSSPUP00000015827.1"/>
    <property type="gene ID" value="ENSSPUG00000012204.1"/>
</dbReference>
<dbReference type="PROSITE" id="PS00135">
    <property type="entry name" value="TRYPSIN_SER"/>
    <property type="match status" value="2"/>
</dbReference>
<evidence type="ECO:0000256" key="7">
    <source>
        <dbReference type="RuleBase" id="RU363034"/>
    </source>
</evidence>
<dbReference type="PROSITE" id="PS50240">
    <property type="entry name" value="TRYPSIN_DOM"/>
    <property type="match status" value="3"/>
</dbReference>
<dbReference type="InterPro" id="IPR001314">
    <property type="entry name" value="Peptidase_S1A"/>
</dbReference>
<feature type="domain" description="Peptidase S1" evidence="9">
    <location>
        <begin position="497"/>
        <end position="729"/>
    </location>
</feature>
<dbReference type="Gene3D" id="2.40.10.10">
    <property type="entry name" value="Trypsin-like serine proteases"/>
    <property type="match status" value="5"/>
</dbReference>
<feature type="region of interest" description="Disordered" evidence="8">
    <location>
        <begin position="734"/>
        <end position="753"/>
    </location>
</feature>
<dbReference type="GeneTree" id="ENSGT00940000159993"/>
<dbReference type="CDD" id="cd00190">
    <property type="entry name" value="Tryp_SPc"/>
    <property type="match status" value="3"/>
</dbReference>
<dbReference type="SUPFAM" id="SSF50494">
    <property type="entry name" value="Trypsin-like serine proteases"/>
    <property type="match status" value="3"/>
</dbReference>
<evidence type="ECO:0000313" key="10">
    <source>
        <dbReference type="Ensembl" id="ENSSPUP00000015827.1"/>
    </source>
</evidence>
<feature type="domain" description="Peptidase S1" evidence="9">
    <location>
        <begin position="197"/>
        <end position="430"/>
    </location>
</feature>
<sequence length="1024" mass="110055">IPLLASLPVSPLHSASLAARELIFEHMVELRGILYDSSLQQASSEYYRALTPALERLVSGGHSWCVGSQHFSLPNGRNGNASIIVRFRLQFTQQAPWQLSPSLEEEALRRGLAKVLQEGAIPLAAYGAISSASLMGDYPVFAAPAGSCPGNTFACQNSQCVLKENPECDSKADCSDSSDEAECDCGSRPAMQAANRIVGGSEASRGEFPWQVSLRENNEHFCGATILTETWLVSAAHCFNEFQDPGVWTVYAGSTLLNGMESGTVKTGIARIIKHPSYNMDTADYDVAVLELDAPMTFTKHVQPVCLPAATHRFPTGKKCLISGWGYLKEDFLVKPDILQKATVELLDQTLCSNLYSNALTDRMVCAGYLEGKIDSCQGDSGGPLVCEEPSGRFFLVGIVSWGIGCAEAGRPGVYSRVTKLRDWILDVISTFATPPALAVPTVLATTLSNTASTEGTSTTSKHGPIPASTSSSTKPATASRPQECGGRPGLSKPSKIVGGIDASRGEVPWQVSLKEGARHFCGATVIGERWLLSAAHCFNHTKVGYISAFLGTTFLAGADSSAVKVAIKKVVPHPSYNPVILDFDVALLELGSPLHFGKYIQPVCLPLAIHKFPVGKKCMISGWGNTREGNVTKPENLQRASVGIIDQKTCNILYNFSLTDRMICAGFLEGKVDSCQGDSGGPLACEETPGVFYLAGVVSWGIGCAQAKKPGVYSRITKLKDWILDIISPALGTPASSSSPSTRTATRTSATARTVTSQSTSLATTRQGWCMPNPQSLSDCGLTPAVAFSKIVGGSSAARGEWPWQVSLWLRRKEHKCGAVLIAEKWLLSAAHCFDIYSDPKMWVAFLGTPFLSGMDGRVEKIFRIYKHPFYNVYTLDYDVALLELASPLRYTSTIKPVCLPDSTHVFSEGARCFITGWGSTKEGGLMSKHLQKAAVNMIADQACKKFYPIQISSRMVCAGFPQGTVDSCSGDAGGPLACKEPSGRWFLAGITSWGYGCARPYFPGVYTKVTAVRGWIGQNLKL</sequence>
<dbReference type="InterPro" id="IPR001254">
    <property type="entry name" value="Trypsin_dom"/>
</dbReference>
<dbReference type="PROSITE" id="PS50068">
    <property type="entry name" value="LDLRA_2"/>
    <property type="match status" value="1"/>
</dbReference>
<dbReference type="InterPro" id="IPR033116">
    <property type="entry name" value="TRYPSIN_SER"/>
</dbReference>
<feature type="disulfide bond" evidence="6">
    <location>
        <begin position="148"/>
        <end position="160"/>
    </location>
</feature>
<dbReference type="InterPro" id="IPR036055">
    <property type="entry name" value="LDL_receptor-like_sf"/>
</dbReference>
<evidence type="ECO:0000256" key="4">
    <source>
        <dbReference type="ARBA" id="ARBA00022825"/>
    </source>
</evidence>
<keyword evidence="4 7" id="KW-0720">Serine protease</keyword>
<dbReference type="PANTHER" id="PTHR24252:SF26">
    <property type="entry name" value="TRANSMEMBRANE SERINE PROTEASE 9"/>
    <property type="match status" value="1"/>
</dbReference>
<gene>
    <name evidence="10" type="primary">TMPRSS9</name>
</gene>
<dbReference type="SUPFAM" id="SSF57424">
    <property type="entry name" value="LDL receptor-like module"/>
    <property type="match status" value="1"/>
</dbReference>
<dbReference type="PANTHER" id="PTHR24252">
    <property type="entry name" value="ACROSIN-RELATED"/>
    <property type="match status" value="1"/>
</dbReference>
<reference evidence="10" key="2">
    <citation type="submission" date="2025-09" db="UniProtKB">
        <authorList>
            <consortium name="Ensembl"/>
        </authorList>
    </citation>
    <scope>IDENTIFICATION</scope>
</reference>